<dbReference type="Proteomes" id="UP000298061">
    <property type="component" value="Unassembled WGS sequence"/>
</dbReference>
<keyword evidence="3" id="KW-1185">Reference proteome</keyword>
<proteinExistence type="predicted"/>
<reference evidence="2 3" key="1">
    <citation type="submission" date="2019-02" db="EMBL/GenBank/DDBJ databases">
        <title>Genome sequencing of the rare red list fungi Hericium alpestre (H. flagellum).</title>
        <authorList>
            <person name="Buettner E."/>
            <person name="Kellner H."/>
        </authorList>
    </citation>
    <scope>NUCLEOTIDE SEQUENCE [LARGE SCALE GENOMIC DNA]</scope>
    <source>
        <strain evidence="2 3">DSM 108284</strain>
    </source>
</reference>
<dbReference type="AlphaFoldDB" id="A0A4Z0ABR5"/>
<protein>
    <submittedName>
        <fullName evidence="2">Uncharacterized protein</fullName>
    </submittedName>
</protein>
<evidence type="ECO:0000313" key="3">
    <source>
        <dbReference type="Proteomes" id="UP000298061"/>
    </source>
</evidence>
<name>A0A4Z0ABR5_9AGAM</name>
<comment type="caution">
    <text evidence="2">The sequence shown here is derived from an EMBL/GenBank/DDBJ whole genome shotgun (WGS) entry which is preliminary data.</text>
</comment>
<feature type="region of interest" description="Disordered" evidence="1">
    <location>
        <begin position="173"/>
        <end position="212"/>
    </location>
</feature>
<feature type="region of interest" description="Disordered" evidence="1">
    <location>
        <begin position="20"/>
        <end position="39"/>
    </location>
</feature>
<organism evidence="2 3">
    <name type="scientific">Hericium alpestre</name>
    <dbReference type="NCBI Taxonomy" id="135208"/>
    <lineage>
        <taxon>Eukaryota</taxon>
        <taxon>Fungi</taxon>
        <taxon>Dikarya</taxon>
        <taxon>Basidiomycota</taxon>
        <taxon>Agaricomycotina</taxon>
        <taxon>Agaricomycetes</taxon>
        <taxon>Russulales</taxon>
        <taxon>Hericiaceae</taxon>
        <taxon>Hericium</taxon>
    </lineage>
</organism>
<sequence length="257" mass="28175">MSVHRPPTITLFNPFSDSKPINEKLANGRRSLPPAKDSFKSRLRGKATGFVGKLIDLGKSKGRRVSDPSTPSTPIPQIYVITEAERVYPADLRPLYCRLGQRTHVEPVESTMDMLTVPGMMRLSDRRAADVSRAASVFGLIETVDTPLPAISQMLAEIDNEINSLSSVKSIVTHSDSESSGSTSAPSDRTFESSGSTESQTTADDDSDDDDKSVEIDMALDEDPIGRMMLKMWLETKDFEAAYQIAQVLCELGVLNF</sequence>
<evidence type="ECO:0000313" key="2">
    <source>
        <dbReference type="EMBL" id="TFY83459.1"/>
    </source>
</evidence>
<accession>A0A4Z0ABR5</accession>
<feature type="compositionally biased region" description="Polar residues" evidence="1">
    <location>
        <begin position="192"/>
        <end position="202"/>
    </location>
</feature>
<evidence type="ECO:0000256" key="1">
    <source>
        <dbReference type="SAM" id="MobiDB-lite"/>
    </source>
</evidence>
<feature type="compositionally biased region" description="Acidic residues" evidence="1">
    <location>
        <begin position="203"/>
        <end position="212"/>
    </location>
</feature>
<feature type="compositionally biased region" description="Low complexity" evidence="1">
    <location>
        <begin position="178"/>
        <end position="187"/>
    </location>
</feature>
<dbReference type="EMBL" id="SFCI01000027">
    <property type="protein sequence ID" value="TFY83459.1"/>
    <property type="molecule type" value="Genomic_DNA"/>
</dbReference>
<gene>
    <name evidence="2" type="ORF">EWM64_g539</name>
</gene>